<evidence type="ECO:0000313" key="1">
    <source>
        <dbReference type="EMBL" id="AXN53407.1"/>
    </source>
</evidence>
<reference evidence="1" key="1">
    <citation type="submission" date="2018-07" db="EMBL/GenBank/DDBJ databases">
        <authorList>
            <person name="Quirk P.G."/>
            <person name="Krulwich T.A."/>
        </authorList>
    </citation>
    <scope>NUCLEOTIDE SEQUENCE [LARGE SCALE GENOMIC DNA]</scope>
</reference>
<protein>
    <submittedName>
        <fullName evidence="1">Uncharacterized protein</fullName>
    </submittedName>
</protein>
<name>A0A385AGY3_9CAUD</name>
<sequence length="140" mass="15761">MLPTDDKYCTAQDIISLTGVKPSNLKLDKKEDPEGALEGILNKWITEAMALIDSYCHRSFTPADQISWNVASSVCKRITANMVAFSQARRDTPLVKVNDWRVEVSSSEIFPKELREDLDPFVVEKSNKTDTVDFFTITGD</sequence>
<evidence type="ECO:0000313" key="2">
    <source>
        <dbReference type="Proteomes" id="UP000262397"/>
    </source>
</evidence>
<organism evidence="1">
    <name type="scientific">Methanobacterium virus Drs3</name>
    <dbReference type="NCBI Taxonomy" id="1430441"/>
    <lineage>
        <taxon>Viruses</taxon>
        <taxon>Duplodnaviria</taxon>
        <taxon>Heunggongvirae</taxon>
        <taxon>Uroviricota</taxon>
        <taxon>Caudoviricetes</taxon>
        <taxon>Methanobavirales</taxon>
        <taxon>Anaerodiviridae</taxon>
        <taxon>Metforvirus</taxon>
        <taxon>Metforvirus limi</taxon>
        <taxon>Metforvirus Drs3</taxon>
    </lineage>
</organism>
<proteinExistence type="predicted"/>
<keyword evidence="2" id="KW-1185">Reference proteome</keyword>
<dbReference type="Proteomes" id="UP000262397">
    <property type="component" value="Segment"/>
</dbReference>
<gene>
    <name evidence="1" type="ORF">Drs3_00026</name>
</gene>
<dbReference type="EMBL" id="MH674343">
    <property type="protein sequence ID" value="AXN53407.1"/>
    <property type="molecule type" value="Genomic_DNA"/>
</dbReference>
<accession>A0A385AGY3</accession>